<accession>A0A5K1JGL8</accession>
<dbReference type="EMBL" id="CABWIH010000103">
    <property type="protein sequence ID" value="VWM04109.1"/>
    <property type="molecule type" value="Genomic_DNA"/>
</dbReference>
<dbReference type="AlphaFoldDB" id="A0A5K1JGL8"/>
<proteinExistence type="predicted"/>
<evidence type="ECO:0000313" key="1">
    <source>
        <dbReference type="EMBL" id="VWM04109.1"/>
    </source>
</evidence>
<evidence type="ECO:0000313" key="2">
    <source>
        <dbReference type="Proteomes" id="UP000330807"/>
    </source>
</evidence>
<protein>
    <submittedName>
        <fullName evidence="1">Uncharacterized protein</fullName>
    </submittedName>
</protein>
<reference evidence="1 2" key="1">
    <citation type="submission" date="2019-10" db="EMBL/GenBank/DDBJ databases">
        <authorList>
            <person name="Wolf R A."/>
        </authorList>
    </citation>
    <scope>NUCLEOTIDE SEQUENCE [LARGE SCALE GENOMIC DNA]</scope>
    <source>
        <strain evidence="1">Collinsella_aerofaciens_AK_138A</strain>
    </source>
</reference>
<organism evidence="1 2">
    <name type="scientific">Collinsella aerofaciens</name>
    <dbReference type="NCBI Taxonomy" id="74426"/>
    <lineage>
        <taxon>Bacteria</taxon>
        <taxon>Bacillati</taxon>
        <taxon>Actinomycetota</taxon>
        <taxon>Coriobacteriia</taxon>
        <taxon>Coriobacteriales</taxon>
        <taxon>Coriobacteriaceae</taxon>
        <taxon>Collinsella</taxon>
    </lineage>
</organism>
<dbReference type="Proteomes" id="UP000330807">
    <property type="component" value="Unassembled WGS sequence"/>
</dbReference>
<gene>
    <name evidence="1" type="ORF">LMKDKBCB_02341</name>
</gene>
<sequence>MRSVVSAKDQDGNPVNLRVCNPSLLDVRDLGVSKFAEVVVECGMKPTPPEVKNAVISLAAWYLTDHAMPDNATSASTDLGFMRFVVGGVDGAATSIPEVNAVIERYGLRDYKVR</sequence>
<name>A0A5K1JGL8_9ACTN</name>